<name>A0A936NG48_9ACTN</name>
<evidence type="ECO:0000259" key="3">
    <source>
        <dbReference type="Pfam" id="PF07687"/>
    </source>
</evidence>
<dbReference type="InterPro" id="IPR017439">
    <property type="entry name" value="Amidohydrolase"/>
</dbReference>
<dbReference type="InterPro" id="IPR017144">
    <property type="entry name" value="Xaa-Arg_dipeptidase"/>
</dbReference>
<sequence length="421" mass="42969">MADLRNDDSVDPSATGGHGGQPDAAEARQRVFDEVDRLADRLVDVSHRIHADPELAYAEHRAHDLLCDVLEEANLAVTRGAYGLDTAFEARAGGGAGPTVAVICEYDALPGIGHACGHNIIAAAGLGAGLAAAAVVDELNGNLVILGTPAEEGGGGKIAMIDAGALEGVDAAMMLHPSSADVESMYAIAIQQLRVTYHGKASHAAAHPELGRNALDAAVLGYNAVAALRQHIAPDERVHGIFTEAGEQPNIVPRRAAAHYYVRSGTLARLEELKPRVLAALAGGAQSAGCELEVAWVDAPYAELLHNPTLGARYALHAAALGRTVAGVEDASLTIGSTDMGNVSLEVPSIHPTIAVGPPGSSIHTEAFAASAASPAGDRAVLDGAKALAAVAVDLWSDPAVLASARADHRSATGSRTGGPK</sequence>
<dbReference type="PIRSF" id="PIRSF037226">
    <property type="entry name" value="Amidohydrolase_ACY1L2_prd"/>
    <property type="match status" value="1"/>
</dbReference>
<evidence type="ECO:0000256" key="2">
    <source>
        <dbReference type="SAM" id="MobiDB-lite"/>
    </source>
</evidence>
<dbReference type="InterPro" id="IPR052030">
    <property type="entry name" value="Peptidase_M20/M20A_hydrolases"/>
</dbReference>
<accession>A0A936NG48</accession>
<organism evidence="4 5">
    <name type="scientific">Candidatus Neomicrothrix subdominans</name>
    <dbReference type="NCBI Taxonomy" id="2954438"/>
    <lineage>
        <taxon>Bacteria</taxon>
        <taxon>Bacillati</taxon>
        <taxon>Actinomycetota</taxon>
        <taxon>Acidimicrobiia</taxon>
        <taxon>Acidimicrobiales</taxon>
        <taxon>Microthrixaceae</taxon>
        <taxon>Candidatus Neomicrothrix</taxon>
    </lineage>
</organism>
<dbReference type="PANTHER" id="PTHR30575">
    <property type="entry name" value="PEPTIDASE M20"/>
    <property type="match status" value="1"/>
</dbReference>
<dbReference type="InterPro" id="IPR002933">
    <property type="entry name" value="Peptidase_M20"/>
</dbReference>
<evidence type="ECO:0000313" key="4">
    <source>
        <dbReference type="EMBL" id="MBK9298309.1"/>
    </source>
</evidence>
<evidence type="ECO:0000256" key="1">
    <source>
        <dbReference type="PIRNR" id="PIRNR037226"/>
    </source>
</evidence>
<dbReference type="AlphaFoldDB" id="A0A936NG48"/>
<protein>
    <recommendedName>
        <fullName evidence="1">Peptidase M20 domain-containing protein 2</fullName>
    </recommendedName>
</protein>
<dbReference type="GO" id="GO:0046657">
    <property type="term" value="P:folic acid catabolic process"/>
    <property type="evidence" value="ECO:0007669"/>
    <property type="project" value="TreeGrafter"/>
</dbReference>
<dbReference type="CDD" id="cd05672">
    <property type="entry name" value="M20_ACY1L2-like"/>
    <property type="match status" value="1"/>
</dbReference>
<dbReference type="EMBL" id="JADJZA010000008">
    <property type="protein sequence ID" value="MBK9298309.1"/>
    <property type="molecule type" value="Genomic_DNA"/>
</dbReference>
<dbReference type="GO" id="GO:0005737">
    <property type="term" value="C:cytoplasm"/>
    <property type="evidence" value="ECO:0007669"/>
    <property type="project" value="TreeGrafter"/>
</dbReference>
<dbReference type="GO" id="GO:0071713">
    <property type="term" value="F:para-aminobenzoyl-glutamate hydrolase activity"/>
    <property type="evidence" value="ECO:0007669"/>
    <property type="project" value="TreeGrafter"/>
</dbReference>
<comment type="caution">
    <text evidence="4">The sequence shown here is derived from an EMBL/GenBank/DDBJ whole genome shotgun (WGS) entry which is preliminary data.</text>
</comment>
<dbReference type="GO" id="GO:0016805">
    <property type="term" value="F:dipeptidase activity"/>
    <property type="evidence" value="ECO:0007669"/>
    <property type="project" value="InterPro"/>
</dbReference>
<dbReference type="PANTHER" id="PTHR30575:SF0">
    <property type="entry name" value="XAA-ARG DIPEPTIDASE"/>
    <property type="match status" value="1"/>
</dbReference>
<gene>
    <name evidence="4" type="ORF">IPN02_16005</name>
</gene>
<dbReference type="Proteomes" id="UP000727993">
    <property type="component" value="Unassembled WGS sequence"/>
</dbReference>
<dbReference type="FunFam" id="3.30.70.360:FF:000004">
    <property type="entry name" value="Peptidase M20 domain-containing protein 2"/>
    <property type="match status" value="1"/>
</dbReference>
<dbReference type="Pfam" id="PF07687">
    <property type="entry name" value="M20_dimer"/>
    <property type="match status" value="1"/>
</dbReference>
<dbReference type="InterPro" id="IPR036264">
    <property type="entry name" value="Bact_exopeptidase_dim_dom"/>
</dbReference>
<comment type="similarity">
    <text evidence="1">Belongs to the peptidase M20A family.</text>
</comment>
<dbReference type="Gene3D" id="3.30.70.360">
    <property type="match status" value="1"/>
</dbReference>
<dbReference type="InterPro" id="IPR011650">
    <property type="entry name" value="Peptidase_M20_dimer"/>
</dbReference>
<feature type="domain" description="Peptidase M20 dimerisation" evidence="3">
    <location>
        <begin position="192"/>
        <end position="281"/>
    </location>
</feature>
<dbReference type="Pfam" id="PF01546">
    <property type="entry name" value="Peptidase_M20"/>
    <property type="match status" value="1"/>
</dbReference>
<feature type="region of interest" description="Disordered" evidence="2">
    <location>
        <begin position="1"/>
        <end position="26"/>
    </location>
</feature>
<reference evidence="4 5" key="1">
    <citation type="submission" date="2020-10" db="EMBL/GenBank/DDBJ databases">
        <title>Connecting structure to function with the recovery of over 1000 high-quality activated sludge metagenome-assembled genomes encoding full-length rRNA genes using long-read sequencing.</title>
        <authorList>
            <person name="Singleton C.M."/>
            <person name="Petriglieri F."/>
            <person name="Kristensen J.M."/>
            <person name="Kirkegaard R.H."/>
            <person name="Michaelsen T.Y."/>
            <person name="Andersen M.H."/>
            <person name="Karst S.M."/>
            <person name="Dueholm M.S."/>
            <person name="Nielsen P.H."/>
            <person name="Albertsen M."/>
        </authorList>
    </citation>
    <scope>NUCLEOTIDE SEQUENCE [LARGE SCALE GENOMIC DNA]</scope>
    <source>
        <strain evidence="4">Lyne_18-Q3-R50-59_MAXAC.006</strain>
    </source>
</reference>
<dbReference type="NCBIfam" id="TIGR01891">
    <property type="entry name" value="amidohydrolases"/>
    <property type="match status" value="1"/>
</dbReference>
<proteinExistence type="inferred from homology"/>
<dbReference type="SUPFAM" id="SSF53187">
    <property type="entry name" value="Zn-dependent exopeptidases"/>
    <property type="match status" value="1"/>
</dbReference>
<dbReference type="SUPFAM" id="SSF55031">
    <property type="entry name" value="Bacterial exopeptidase dimerisation domain"/>
    <property type="match status" value="1"/>
</dbReference>
<evidence type="ECO:0000313" key="5">
    <source>
        <dbReference type="Proteomes" id="UP000727993"/>
    </source>
</evidence>
<dbReference type="Gene3D" id="3.40.630.10">
    <property type="entry name" value="Zn peptidases"/>
    <property type="match status" value="1"/>
</dbReference>